<dbReference type="PROSITE" id="PS50082">
    <property type="entry name" value="WD_REPEATS_2"/>
    <property type="match status" value="2"/>
</dbReference>
<dbReference type="Proteomes" id="UP000323917">
    <property type="component" value="Chromosome"/>
</dbReference>
<dbReference type="PROSITE" id="PS00108">
    <property type="entry name" value="PROTEIN_KINASE_ST"/>
    <property type="match status" value="1"/>
</dbReference>
<dbReference type="EC" id="2.7.11.1" evidence="12"/>
<keyword evidence="1 7" id="KW-0853">WD repeat</keyword>
<dbReference type="EMBL" id="CP042913">
    <property type="protein sequence ID" value="QEG33072.1"/>
    <property type="molecule type" value="Genomic_DNA"/>
</dbReference>
<keyword evidence="10" id="KW-0812">Transmembrane</keyword>
<dbReference type="GO" id="GO:0004674">
    <property type="term" value="F:protein serine/threonine kinase activity"/>
    <property type="evidence" value="ECO:0007669"/>
    <property type="project" value="UniProtKB-EC"/>
</dbReference>
<evidence type="ECO:0000256" key="4">
    <source>
        <dbReference type="ARBA" id="ARBA00022741"/>
    </source>
</evidence>
<keyword evidence="10" id="KW-0472">Membrane</keyword>
<accession>A0A5B9Q6M2</accession>
<feature type="transmembrane region" description="Helical" evidence="10">
    <location>
        <begin position="419"/>
        <end position="443"/>
    </location>
</feature>
<dbReference type="InterPro" id="IPR036322">
    <property type="entry name" value="WD40_repeat_dom_sf"/>
</dbReference>
<dbReference type="SUPFAM" id="SSF56112">
    <property type="entry name" value="Protein kinase-like (PK-like)"/>
    <property type="match status" value="1"/>
</dbReference>
<dbReference type="SMART" id="SM00320">
    <property type="entry name" value="WD40"/>
    <property type="match status" value="8"/>
</dbReference>
<evidence type="ECO:0000256" key="3">
    <source>
        <dbReference type="ARBA" id="ARBA00022737"/>
    </source>
</evidence>
<evidence type="ECO:0000256" key="9">
    <source>
        <dbReference type="SAM" id="MobiDB-lite"/>
    </source>
</evidence>
<dbReference type="Pfam" id="PF00400">
    <property type="entry name" value="WD40"/>
    <property type="match status" value="3"/>
</dbReference>
<evidence type="ECO:0000256" key="6">
    <source>
        <dbReference type="ARBA" id="ARBA00022840"/>
    </source>
</evidence>
<evidence type="ECO:0000256" key="8">
    <source>
        <dbReference type="PROSITE-ProRule" id="PRU10141"/>
    </source>
</evidence>
<dbReference type="InterPro" id="IPR024977">
    <property type="entry name" value="Apc4-like_WD40_dom"/>
</dbReference>
<keyword evidence="2 12" id="KW-0808">Transferase</keyword>
<evidence type="ECO:0000256" key="1">
    <source>
        <dbReference type="ARBA" id="ARBA00022574"/>
    </source>
</evidence>
<dbReference type="GO" id="GO:0005524">
    <property type="term" value="F:ATP binding"/>
    <property type="evidence" value="ECO:0007669"/>
    <property type="project" value="UniProtKB-UniRule"/>
</dbReference>
<protein>
    <submittedName>
        <fullName evidence="12">Serine/threonine-protein kinase PrkC</fullName>
        <ecNumber evidence="12">2.7.11.1</ecNumber>
    </submittedName>
</protein>
<feature type="repeat" description="WD" evidence="7">
    <location>
        <begin position="615"/>
        <end position="656"/>
    </location>
</feature>
<dbReference type="OrthoDB" id="500858at2"/>
<reference evidence="12 13" key="1">
    <citation type="submission" date="2019-08" db="EMBL/GenBank/DDBJ databases">
        <title>Deep-cultivation of Planctomycetes and their phenomic and genomic characterization uncovers novel biology.</title>
        <authorList>
            <person name="Wiegand S."/>
            <person name="Jogler M."/>
            <person name="Boedeker C."/>
            <person name="Pinto D."/>
            <person name="Vollmers J."/>
            <person name="Rivas-Marin E."/>
            <person name="Kohn T."/>
            <person name="Peeters S.H."/>
            <person name="Heuer A."/>
            <person name="Rast P."/>
            <person name="Oberbeckmann S."/>
            <person name="Bunk B."/>
            <person name="Jeske O."/>
            <person name="Meyerdierks A."/>
            <person name="Storesund J.E."/>
            <person name="Kallscheuer N."/>
            <person name="Luecker S."/>
            <person name="Lage O.M."/>
            <person name="Pohl T."/>
            <person name="Merkel B.J."/>
            <person name="Hornburger P."/>
            <person name="Mueller R.-W."/>
            <person name="Bruemmer F."/>
            <person name="Labrenz M."/>
            <person name="Spormann A.M."/>
            <person name="Op den Camp H."/>
            <person name="Overmann J."/>
            <person name="Amann R."/>
            <person name="Jetten M.S.M."/>
            <person name="Mascher T."/>
            <person name="Medema M.H."/>
            <person name="Devos D.P."/>
            <person name="Kaster A.-K."/>
            <person name="Ovreas L."/>
            <person name="Rohde M."/>
            <person name="Galperin M.Y."/>
            <person name="Jogler C."/>
        </authorList>
    </citation>
    <scope>NUCLEOTIDE SEQUENCE [LARGE SCALE GENOMIC DNA]</scope>
    <source>
        <strain evidence="12 13">Pr1d</strain>
    </source>
</reference>
<dbReference type="PROSITE" id="PS50294">
    <property type="entry name" value="WD_REPEATS_REGION"/>
    <property type="match status" value="2"/>
</dbReference>
<sequence>MAHTELSEIQTPPDLEAAFDVLVCQAVTQLENGDSINVTELCATWPQLAPRLQQLLPALEAVAHLRPATEMMGNESAVNSRGSDRLSSSDGDGMPRGVLGDFRILRELGRGGMGIVYEAEQLSLARRVALKVLPFAAMLDEQQLKRFKNEARAAATLKHPHIVSVYSVGCDRGVHYYAMELVDGESLDRVIHNCQRVQSGGQIEDSSSASAETVAAALSTKDDANSPGRFRTLALLGAEAADALQHAHDLGIIHRDIKPGNLIIDRAGKIWITDFGLARIEADAGLTISGDALGTLRYMSPEQALGQAVVDSRSDIYSLGVTLYELLTLQPAYGGNDRRQLLQEIATIDPRPLRQLNSHIPVDLETIVCKATERDPVDRYRSAKHLADDLRRFSESKPIHARAPSLSDKIFKWSRRHSGLAWTALGILLLVLVVLSLGTVFVAQSRNEANQQRRLAIGEKNVAIAERNRAMDERNKALLHQYCAEIVAGQVDAQQKNIGGLRTTLAGHLPLDGAPDRRGWEWYYLKTLCHPEQVSLRDFYQFQHAAWSPDGALIGTPGKIWDSGTYGLIGTCDTTFILRRCAAWSPDSRKLAWGEASKLSNVHIWDRETNEVDLPSIHEASVWCLAWRPDGKQLATGSIDHSVKIWDVATRSVVHSLEVTDNVSTVAWSANGKLLVAGVDGGGVFAWNTSTGTLLFQLPSEAQHTGVSWHPVGEHLAVIESHRWFLLNSTNWNISEEHQLLRGGVIACSPDGKRVAVSHGETISVWDLEVGRSIIELNGHLRDVISLSWSADSCNLISSSDDCEIKVWDVNATADSEAASVNSPINLIYWKSDQTLVAVSERENVLFSWQELKKSPTRSELPTINEALCYSSDRSLAAVYSENHHAVSIVDTSTNQVQALLRLTQDHQLWNLGRQPCQFSLDGSRLVIATNFGDQISLSFWEIDQERCISTWLWECHPEGGKVEQMTWSPEGDYVSVVGQGDFGDNGRLYWDDHLHIIEVASGKRVLKRLPIGGNKLSISSTVWSPSSKLVGIGTDEGCVEIVKIGTQQPVFTKKIHRNSVHSLAWHPIENRLACSSSVGIMKIISATSGQSLLTFSLRDKTTSCLAWNPNGQLLAAATNRGNVSMFDASRGYDIASGNRQGELAWDYYELARSTTGDGSRAALREVLRHAPDTMAFWAMRGNANAMLDEFEQAADEFAKLNTAKNSQSILAAVSRALCLRAAGNIPAFQRECRVLASKYAADPEPNSRETVAMLCTATPYSSVDPARLLMMASYEIPKPEIDKHNSILIGACLMRAGQDEKGALILTKKSQSYLPGGNARNYIDQAYTLYFLALARHHLGHTSQARRLLAEANEHASQAGDLQWNWRDRVNLGGLRDEVTAALAP</sequence>
<keyword evidence="3" id="KW-0677">Repeat</keyword>
<dbReference type="SMART" id="SM00220">
    <property type="entry name" value="S_TKc"/>
    <property type="match status" value="1"/>
</dbReference>
<dbReference type="Pfam" id="PF12894">
    <property type="entry name" value="ANAPC4_WD40"/>
    <property type="match status" value="1"/>
</dbReference>
<dbReference type="Gene3D" id="3.30.200.20">
    <property type="entry name" value="Phosphorylase Kinase, domain 1"/>
    <property type="match status" value="1"/>
</dbReference>
<keyword evidence="6 8" id="KW-0067">ATP-binding</keyword>
<feature type="region of interest" description="Disordered" evidence="9">
    <location>
        <begin position="73"/>
        <end position="94"/>
    </location>
</feature>
<dbReference type="InterPro" id="IPR000719">
    <property type="entry name" value="Prot_kinase_dom"/>
</dbReference>
<evidence type="ECO:0000256" key="10">
    <source>
        <dbReference type="SAM" id="Phobius"/>
    </source>
</evidence>
<dbReference type="Gene3D" id="1.10.510.10">
    <property type="entry name" value="Transferase(Phosphotransferase) domain 1"/>
    <property type="match status" value="1"/>
</dbReference>
<dbReference type="Gene3D" id="2.130.10.10">
    <property type="entry name" value="YVTN repeat-like/Quinoprotein amine dehydrogenase"/>
    <property type="match status" value="4"/>
</dbReference>
<dbReference type="RefSeq" id="WP_148071882.1">
    <property type="nucleotide sequence ID" value="NZ_CP042913.1"/>
</dbReference>
<keyword evidence="10" id="KW-1133">Transmembrane helix</keyword>
<keyword evidence="5 12" id="KW-0418">Kinase</keyword>
<feature type="binding site" evidence="8">
    <location>
        <position position="131"/>
    </location>
    <ligand>
        <name>ATP</name>
        <dbReference type="ChEBI" id="CHEBI:30616"/>
    </ligand>
</feature>
<feature type="domain" description="Protein kinase" evidence="11">
    <location>
        <begin position="102"/>
        <end position="394"/>
    </location>
</feature>
<evidence type="ECO:0000256" key="5">
    <source>
        <dbReference type="ARBA" id="ARBA00022777"/>
    </source>
</evidence>
<dbReference type="PROSITE" id="PS00107">
    <property type="entry name" value="PROTEIN_KINASE_ATP"/>
    <property type="match status" value="1"/>
</dbReference>
<dbReference type="SUPFAM" id="SSF82171">
    <property type="entry name" value="DPP6 N-terminal domain-like"/>
    <property type="match status" value="1"/>
</dbReference>
<dbReference type="SUPFAM" id="SSF50978">
    <property type="entry name" value="WD40 repeat-like"/>
    <property type="match status" value="1"/>
</dbReference>
<dbReference type="InterPro" id="IPR015943">
    <property type="entry name" value="WD40/YVTN_repeat-like_dom_sf"/>
</dbReference>
<dbReference type="PANTHER" id="PTHR43289:SF34">
    <property type="entry name" value="SERINE_THREONINE-PROTEIN KINASE YBDM-RELATED"/>
    <property type="match status" value="1"/>
</dbReference>
<dbReference type="InterPro" id="IPR019775">
    <property type="entry name" value="WD40_repeat_CS"/>
</dbReference>
<keyword evidence="13" id="KW-1185">Reference proteome</keyword>
<dbReference type="InterPro" id="IPR001680">
    <property type="entry name" value="WD40_rpt"/>
</dbReference>
<dbReference type="Pfam" id="PF00069">
    <property type="entry name" value="Pkinase"/>
    <property type="match status" value="1"/>
</dbReference>
<dbReference type="InterPro" id="IPR008271">
    <property type="entry name" value="Ser/Thr_kinase_AS"/>
</dbReference>
<dbReference type="PROSITE" id="PS00678">
    <property type="entry name" value="WD_REPEATS_1"/>
    <property type="match status" value="2"/>
</dbReference>
<evidence type="ECO:0000259" key="11">
    <source>
        <dbReference type="PROSITE" id="PS50011"/>
    </source>
</evidence>
<dbReference type="PANTHER" id="PTHR43289">
    <property type="entry name" value="MITOGEN-ACTIVATED PROTEIN KINASE KINASE KINASE 20-RELATED"/>
    <property type="match status" value="1"/>
</dbReference>
<dbReference type="PROSITE" id="PS50011">
    <property type="entry name" value="PROTEIN_KINASE_DOM"/>
    <property type="match status" value="1"/>
</dbReference>
<dbReference type="KEGG" id="bgok:Pr1d_03330"/>
<dbReference type="CDD" id="cd14014">
    <property type="entry name" value="STKc_PknB_like"/>
    <property type="match status" value="1"/>
</dbReference>
<name>A0A5B9Q6M2_9BACT</name>
<evidence type="ECO:0000256" key="2">
    <source>
        <dbReference type="ARBA" id="ARBA00022679"/>
    </source>
</evidence>
<gene>
    <name evidence="12" type="primary">prkC_1</name>
    <name evidence="12" type="ORF">Pr1d_03330</name>
</gene>
<feature type="repeat" description="WD" evidence="7">
    <location>
        <begin position="777"/>
        <end position="818"/>
    </location>
</feature>
<evidence type="ECO:0000256" key="7">
    <source>
        <dbReference type="PROSITE-ProRule" id="PRU00221"/>
    </source>
</evidence>
<evidence type="ECO:0000313" key="12">
    <source>
        <dbReference type="EMBL" id="QEG33072.1"/>
    </source>
</evidence>
<proteinExistence type="predicted"/>
<dbReference type="InterPro" id="IPR011009">
    <property type="entry name" value="Kinase-like_dom_sf"/>
</dbReference>
<dbReference type="InterPro" id="IPR017441">
    <property type="entry name" value="Protein_kinase_ATP_BS"/>
</dbReference>
<organism evidence="12 13">
    <name type="scientific">Bythopirellula goksoeyrii</name>
    <dbReference type="NCBI Taxonomy" id="1400387"/>
    <lineage>
        <taxon>Bacteria</taxon>
        <taxon>Pseudomonadati</taxon>
        <taxon>Planctomycetota</taxon>
        <taxon>Planctomycetia</taxon>
        <taxon>Pirellulales</taxon>
        <taxon>Lacipirellulaceae</taxon>
        <taxon>Bythopirellula</taxon>
    </lineage>
</organism>
<evidence type="ECO:0000313" key="13">
    <source>
        <dbReference type="Proteomes" id="UP000323917"/>
    </source>
</evidence>
<keyword evidence="4 8" id="KW-0547">Nucleotide-binding</keyword>